<keyword evidence="2" id="KW-0812">Transmembrane</keyword>
<accession>A0ABS4VI15</accession>
<dbReference type="PANTHER" id="PTHR23242:SF9">
    <property type="entry name" value="TRANSCRIPTION FACTOR HOXA13"/>
    <property type="match status" value="1"/>
</dbReference>
<name>A0ABS4VI15_9ACTN</name>
<feature type="compositionally biased region" description="Basic and acidic residues" evidence="1">
    <location>
        <begin position="337"/>
        <end position="346"/>
    </location>
</feature>
<evidence type="ECO:0008006" key="5">
    <source>
        <dbReference type="Google" id="ProtNLM"/>
    </source>
</evidence>
<keyword evidence="2" id="KW-1133">Transmembrane helix</keyword>
<feature type="compositionally biased region" description="Polar residues" evidence="1">
    <location>
        <begin position="266"/>
        <end position="283"/>
    </location>
</feature>
<organism evidence="3 4">
    <name type="scientific">Streptomyces clavifer</name>
    <dbReference type="NCBI Taxonomy" id="68188"/>
    <lineage>
        <taxon>Bacteria</taxon>
        <taxon>Bacillati</taxon>
        <taxon>Actinomycetota</taxon>
        <taxon>Actinomycetes</taxon>
        <taxon>Kitasatosporales</taxon>
        <taxon>Streptomycetaceae</taxon>
        <taxon>Streptomyces</taxon>
    </lineage>
</organism>
<evidence type="ECO:0000256" key="2">
    <source>
        <dbReference type="SAM" id="Phobius"/>
    </source>
</evidence>
<dbReference type="RefSeq" id="WP_307840677.1">
    <property type="nucleotide sequence ID" value="NZ_JAGINS010000002.1"/>
</dbReference>
<protein>
    <recommendedName>
        <fullName evidence="5">DUF2637 domain-containing protein</fullName>
    </recommendedName>
</protein>
<dbReference type="Proteomes" id="UP001519311">
    <property type="component" value="Unassembled WGS sequence"/>
</dbReference>
<dbReference type="PANTHER" id="PTHR23242">
    <property type="entry name" value="TRANSCRIPTION FACTOR HOXA13"/>
    <property type="match status" value="1"/>
</dbReference>
<feature type="transmembrane region" description="Helical" evidence="2">
    <location>
        <begin position="48"/>
        <end position="72"/>
    </location>
</feature>
<dbReference type="InterPro" id="IPR021235">
    <property type="entry name" value="DUF2637"/>
</dbReference>
<feature type="compositionally biased region" description="Low complexity" evidence="1">
    <location>
        <begin position="348"/>
        <end position="386"/>
    </location>
</feature>
<keyword evidence="4" id="KW-1185">Reference proteome</keyword>
<proteinExistence type="predicted"/>
<evidence type="ECO:0000313" key="3">
    <source>
        <dbReference type="EMBL" id="MBP2363573.1"/>
    </source>
</evidence>
<comment type="caution">
    <text evidence="3">The sequence shown here is derived from an EMBL/GenBank/DDBJ whole genome shotgun (WGS) entry which is preliminary data.</text>
</comment>
<feature type="transmembrane region" description="Helical" evidence="2">
    <location>
        <begin position="12"/>
        <end position="36"/>
    </location>
</feature>
<feature type="transmembrane region" description="Helical" evidence="2">
    <location>
        <begin position="84"/>
        <end position="101"/>
    </location>
</feature>
<evidence type="ECO:0000256" key="1">
    <source>
        <dbReference type="SAM" id="MobiDB-lite"/>
    </source>
</evidence>
<feature type="region of interest" description="Disordered" evidence="1">
    <location>
        <begin position="246"/>
        <end position="403"/>
    </location>
</feature>
<sequence length="524" mass="56547">MAAIQLTRTHRILIGVVVAGAVLIAAIGFAGSYAAVRELAEEKGFGRFSLVFPIGIDAGICVLLALDLLLTWMRIPFPLLRQTAWLLTAATIAFNGAASWPDPLGTAMHAVIPVLFVVSVEAARHAVGRIADITADKHMEGVRLTRWLLSPIPTFKLWRRMKLWELRSYEQVIKLEQDRLIYQARLQARFGRSWRRKAPVESLMPLRLAKYGVPLAETAPAGLAAAGIEPPPELVPVPRAPELVATEQTHAQPEIAWPSAEHTRATETPQSTTPMGQSPTGSFNAFEPTLRRSLALAPERRTVTAVIDSGRPAPRGEQEGEQRNGPGPGSVNLTKTTEAEGFREQADAEPAPATAPAPAAVAMPESNSQPAAEPAPEVTAEPAPAADLAREPTPGPDANPVEPLTTVDRYYLAWTQYIQQYAHEPRDTALSQHLAENGMTGRGGAPVSPSTLRRYLPHFRIYAAWSQHLDQGGGTPTPDQLFSALAGQGITGAPYTPEKVAPLLADFPRRRAALAAHASSRTLR</sequence>
<evidence type="ECO:0000313" key="4">
    <source>
        <dbReference type="Proteomes" id="UP001519311"/>
    </source>
</evidence>
<reference evidence="3 4" key="1">
    <citation type="submission" date="2021-03" db="EMBL/GenBank/DDBJ databases">
        <title>Sequencing the genomes of 1000 actinobacteria strains.</title>
        <authorList>
            <person name="Klenk H.-P."/>
        </authorList>
    </citation>
    <scope>NUCLEOTIDE SEQUENCE [LARGE SCALE GENOMIC DNA]</scope>
    <source>
        <strain evidence="3 4">DSM 40843</strain>
    </source>
</reference>
<keyword evidence="2" id="KW-0472">Membrane</keyword>
<dbReference type="EMBL" id="JAGINS010000002">
    <property type="protein sequence ID" value="MBP2363573.1"/>
    <property type="molecule type" value="Genomic_DNA"/>
</dbReference>
<gene>
    <name evidence="3" type="ORF">JOF59_006065</name>
</gene>
<dbReference type="Pfam" id="PF10935">
    <property type="entry name" value="DUF2637"/>
    <property type="match status" value="1"/>
</dbReference>